<dbReference type="GO" id="GO:0005634">
    <property type="term" value="C:nucleus"/>
    <property type="evidence" value="ECO:0007669"/>
    <property type="project" value="UniProtKB-SubCell"/>
</dbReference>
<feature type="region of interest" description="Disordered" evidence="11">
    <location>
        <begin position="105"/>
        <end position="134"/>
    </location>
</feature>
<feature type="domain" description="C2H2-type" evidence="12">
    <location>
        <begin position="254"/>
        <end position="281"/>
    </location>
</feature>
<evidence type="ECO:0000256" key="4">
    <source>
        <dbReference type="ARBA" id="ARBA00022771"/>
    </source>
</evidence>
<reference evidence="13 14" key="1">
    <citation type="submission" date="2020-11" db="EMBL/GenBank/DDBJ databases">
        <authorList>
            <person name="Wallbank WR R."/>
            <person name="Pardo Diaz C."/>
            <person name="Kozak K."/>
            <person name="Martin S."/>
            <person name="Jiggins C."/>
            <person name="Moest M."/>
            <person name="Warren A I."/>
            <person name="Generalovic N T."/>
            <person name="Byers J.R.P. K."/>
            <person name="Montejo-Kovacevich G."/>
            <person name="Yen C E."/>
        </authorList>
    </citation>
    <scope>NUCLEOTIDE SEQUENCE [LARGE SCALE GENOMIC DNA]</scope>
</reference>
<evidence type="ECO:0000313" key="13">
    <source>
        <dbReference type="EMBL" id="CAD7092267.1"/>
    </source>
</evidence>
<organism evidence="13 14">
    <name type="scientific">Hermetia illucens</name>
    <name type="common">Black soldier fly</name>
    <dbReference type="NCBI Taxonomy" id="343691"/>
    <lineage>
        <taxon>Eukaryota</taxon>
        <taxon>Metazoa</taxon>
        <taxon>Ecdysozoa</taxon>
        <taxon>Arthropoda</taxon>
        <taxon>Hexapoda</taxon>
        <taxon>Insecta</taxon>
        <taxon>Pterygota</taxon>
        <taxon>Neoptera</taxon>
        <taxon>Endopterygota</taxon>
        <taxon>Diptera</taxon>
        <taxon>Brachycera</taxon>
        <taxon>Stratiomyomorpha</taxon>
        <taxon>Stratiomyidae</taxon>
        <taxon>Hermetiinae</taxon>
        <taxon>Hermetia</taxon>
    </lineage>
</organism>
<dbReference type="InParanoid" id="A0A7R8Z3R8"/>
<keyword evidence="6" id="KW-0805">Transcription regulation</keyword>
<evidence type="ECO:0000256" key="7">
    <source>
        <dbReference type="ARBA" id="ARBA00023125"/>
    </source>
</evidence>
<keyword evidence="7" id="KW-0238">DNA-binding</keyword>
<dbReference type="GO" id="GO:0008270">
    <property type="term" value="F:zinc ion binding"/>
    <property type="evidence" value="ECO:0007669"/>
    <property type="project" value="UniProtKB-KW"/>
</dbReference>
<dbReference type="Proteomes" id="UP000594454">
    <property type="component" value="Chromosome 6"/>
</dbReference>
<evidence type="ECO:0000256" key="6">
    <source>
        <dbReference type="ARBA" id="ARBA00023015"/>
    </source>
</evidence>
<dbReference type="PROSITE" id="PS00028">
    <property type="entry name" value="ZINC_FINGER_C2H2_1"/>
    <property type="match status" value="6"/>
</dbReference>
<keyword evidence="2" id="KW-0479">Metal-binding</keyword>
<dbReference type="InterPro" id="IPR013087">
    <property type="entry name" value="Znf_C2H2_type"/>
</dbReference>
<dbReference type="SMART" id="SM00355">
    <property type="entry name" value="ZnF_C2H2"/>
    <property type="match status" value="9"/>
</dbReference>
<keyword evidence="14" id="KW-1185">Reference proteome</keyword>
<dbReference type="FunFam" id="3.30.160.60:FF:000145">
    <property type="entry name" value="Zinc finger protein 574"/>
    <property type="match status" value="1"/>
</dbReference>
<dbReference type="FunFam" id="3.30.160.60:FF:001465">
    <property type="entry name" value="Zinc finger protein 560"/>
    <property type="match status" value="1"/>
</dbReference>
<evidence type="ECO:0000256" key="5">
    <source>
        <dbReference type="ARBA" id="ARBA00022833"/>
    </source>
</evidence>
<evidence type="ECO:0000256" key="9">
    <source>
        <dbReference type="ARBA" id="ARBA00023242"/>
    </source>
</evidence>
<dbReference type="SUPFAM" id="SSF57667">
    <property type="entry name" value="beta-beta-alpha zinc fingers"/>
    <property type="match status" value="4"/>
</dbReference>
<keyword evidence="8" id="KW-0804">Transcription</keyword>
<dbReference type="AlphaFoldDB" id="A0A7R8Z3R8"/>
<proteinExistence type="predicted"/>
<accession>A0A7R8Z3R8</accession>
<evidence type="ECO:0000256" key="1">
    <source>
        <dbReference type="ARBA" id="ARBA00004123"/>
    </source>
</evidence>
<dbReference type="OrthoDB" id="9439903at2759"/>
<dbReference type="PROSITE" id="PS50157">
    <property type="entry name" value="ZINC_FINGER_C2H2_2"/>
    <property type="match status" value="6"/>
</dbReference>
<feature type="compositionally biased region" description="Acidic residues" evidence="11">
    <location>
        <begin position="121"/>
        <end position="134"/>
    </location>
</feature>
<feature type="domain" description="C2H2-type" evidence="12">
    <location>
        <begin position="198"/>
        <end position="225"/>
    </location>
</feature>
<dbReference type="FunFam" id="3.30.160.60:FF:000064">
    <property type="entry name" value="Early growth response protein 3"/>
    <property type="match status" value="1"/>
</dbReference>
<dbReference type="Pfam" id="PF00096">
    <property type="entry name" value="zf-C2H2"/>
    <property type="match status" value="6"/>
</dbReference>
<evidence type="ECO:0000313" key="14">
    <source>
        <dbReference type="Proteomes" id="UP000594454"/>
    </source>
</evidence>
<dbReference type="EMBL" id="LR899014">
    <property type="protein sequence ID" value="CAD7092267.1"/>
    <property type="molecule type" value="Genomic_DNA"/>
</dbReference>
<feature type="region of interest" description="Disordered" evidence="11">
    <location>
        <begin position="1"/>
        <end position="22"/>
    </location>
</feature>
<evidence type="ECO:0000256" key="2">
    <source>
        <dbReference type="ARBA" id="ARBA00022723"/>
    </source>
</evidence>
<dbReference type="FunFam" id="3.30.160.60:FF:000100">
    <property type="entry name" value="Zinc finger 45-like"/>
    <property type="match status" value="1"/>
</dbReference>
<evidence type="ECO:0000259" key="12">
    <source>
        <dbReference type="PROSITE" id="PS50157"/>
    </source>
</evidence>
<evidence type="ECO:0000256" key="10">
    <source>
        <dbReference type="PROSITE-ProRule" id="PRU00042"/>
    </source>
</evidence>
<gene>
    <name evidence="13" type="ORF">HERILL_LOCUS14644</name>
</gene>
<dbReference type="PANTHER" id="PTHR24381">
    <property type="entry name" value="ZINC FINGER PROTEIN"/>
    <property type="match status" value="1"/>
</dbReference>
<keyword evidence="9" id="KW-0539">Nucleus</keyword>
<feature type="domain" description="C2H2-type" evidence="12">
    <location>
        <begin position="226"/>
        <end position="253"/>
    </location>
</feature>
<evidence type="ECO:0000256" key="11">
    <source>
        <dbReference type="SAM" id="MobiDB-lite"/>
    </source>
</evidence>
<dbReference type="InterPro" id="IPR036236">
    <property type="entry name" value="Znf_C2H2_sf"/>
</dbReference>
<evidence type="ECO:0000256" key="8">
    <source>
        <dbReference type="ARBA" id="ARBA00023163"/>
    </source>
</evidence>
<dbReference type="PANTHER" id="PTHR24381:SF393">
    <property type="entry name" value="CHROMATIN-LINKED ADAPTOR FOR MSL PROTEINS, ISOFORM B"/>
    <property type="match status" value="1"/>
</dbReference>
<name>A0A7R8Z3R8_HERIL</name>
<keyword evidence="3" id="KW-0677">Repeat</keyword>
<keyword evidence="4 10" id="KW-0863">Zinc-finger</keyword>
<dbReference type="GO" id="GO:0000977">
    <property type="term" value="F:RNA polymerase II transcription regulatory region sequence-specific DNA binding"/>
    <property type="evidence" value="ECO:0007669"/>
    <property type="project" value="TreeGrafter"/>
</dbReference>
<keyword evidence="5" id="KW-0862">Zinc</keyword>
<dbReference type="Gene3D" id="3.30.160.60">
    <property type="entry name" value="Classic Zinc Finger"/>
    <property type="match status" value="6"/>
</dbReference>
<dbReference type="GO" id="GO:0000981">
    <property type="term" value="F:DNA-binding transcription factor activity, RNA polymerase II-specific"/>
    <property type="evidence" value="ECO:0007669"/>
    <property type="project" value="TreeGrafter"/>
</dbReference>
<evidence type="ECO:0000256" key="3">
    <source>
        <dbReference type="ARBA" id="ARBA00022737"/>
    </source>
</evidence>
<protein>
    <recommendedName>
        <fullName evidence="12">C2H2-type domain-containing protein</fullName>
    </recommendedName>
</protein>
<comment type="subcellular location">
    <subcellularLocation>
        <location evidence="1">Nucleus</location>
    </subcellularLocation>
</comment>
<dbReference type="GO" id="GO:0000122">
    <property type="term" value="P:negative regulation of transcription by RNA polymerase II"/>
    <property type="evidence" value="ECO:0007669"/>
    <property type="project" value="UniProtKB-ARBA"/>
</dbReference>
<feature type="domain" description="C2H2-type" evidence="12">
    <location>
        <begin position="170"/>
        <end position="197"/>
    </location>
</feature>
<feature type="domain" description="C2H2-type" evidence="12">
    <location>
        <begin position="282"/>
        <end position="309"/>
    </location>
</feature>
<sequence>MAKKGKMRQSLNDEGDCESGQSDDNIIVIEDSLDSIIDVDLLYAHQETFFGELRCAKCGQKFESAEQMTNHNGSGECNEIESICHVCMKVIKGHDKFLSHIKTHEISEDDEMDGGASADDGQPEGESAAEDTGQEEMKCPFCGEGIGNDGVDFEKHLEKHAFGDSTGTRYPCMVCEKPFKTRSDLRRHMVRHTNIKPFKCMYCVKTFVTKNELQTHIRSHTGEHPYECDLCYATFTTSSSMKKHRNKHTGQTRYICYICSKKYFDSYALNRHIMMHTGERPFQCNICNRGFCQRGDMTVHMRTHTNERPFECPICFLTFKQSSNRNAHVRRHTTDSK</sequence>
<feature type="domain" description="C2H2-type" evidence="12">
    <location>
        <begin position="310"/>
        <end position="337"/>
    </location>
</feature>